<evidence type="ECO:0000313" key="4">
    <source>
        <dbReference type="Proteomes" id="UP000280825"/>
    </source>
</evidence>
<dbReference type="SUPFAM" id="SSF54593">
    <property type="entry name" value="Glyoxalase/Bleomycin resistance protein/Dihydroxybiphenyl dioxygenase"/>
    <property type="match status" value="1"/>
</dbReference>
<accession>A0A432CPU4</accession>
<organism evidence="3 4">
    <name type="scientific">Flavobacterium bomense</name>
    <dbReference type="NCBI Taxonomy" id="2497483"/>
    <lineage>
        <taxon>Bacteria</taxon>
        <taxon>Pseudomonadati</taxon>
        <taxon>Bacteroidota</taxon>
        <taxon>Flavobacteriia</taxon>
        <taxon>Flavobacteriales</taxon>
        <taxon>Flavobacteriaceae</taxon>
        <taxon>Flavobacterium</taxon>
    </lineage>
</organism>
<dbReference type="InterPro" id="IPR029068">
    <property type="entry name" value="Glyas_Bleomycin-R_OHBP_Dase"/>
</dbReference>
<dbReference type="EMBL" id="RYDJ01000003">
    <property type="protein sequence ID" value="RTZ06544.1"/>
    <property type="molecule type" value="Genomic_DNA"/>
</dbReference>
<protein>
    <submittedName>
        <fullName evidence="3">VOC family protein</fullName>
    </submittedName>
</protein>
<feature type="domain" description="VOC" evidence="2">
    <location>
        <begin position="30"/>
        <end position="151"/>
    </location>
</feature>
<evidence type="ECO:0000256" key="1">
    <source>
        <dbReference type="SAM" id="SignalP"/>
    </source>
</evidence>
<dbReference type="PANTHER" id="PTHR36113:SF3">
    <property type="entry name" value="SLL5075 PROTEIN"/>
    <property type="match status" value="1"/>
</dbReference>
<dbReference type="InterPro" id="IPR051332">
    <property type="entry name" value="Fosfomycin_Res_Enzymes"/>
</dbReference>
<dbReference type="InterPro" id="IPR004360">
    <property type="entry name" value="Glyas_Fos-R_dOase_dom"/>
</dbReference>
<dbReference type="InterPro" id="IPR037523">
    <property type="entry name" value="VOC_core"/>
</dbReference>
<keyword evidence="4" id="KW-1185">Reference proteome</keyword>
<dbReference type="Proteomes" id="UP000280825">
    <property type="component" value="Unassembled WGS sequence"/>
</dbReference>
<feature type="signal peptide" evidence="1">
    <location>
        <begin position="1"/>
        <end position="21"/>
    </location>
</feature>
<name>A0A432CPU4_9FLAO</name>
<dbReference type="AlphaFoldDB" id="A0A432CPU4"/>
<proteinExistence type="predicted"/>
<sequence length="155" mass="17463">MKTTFLATLLFTFACTSSIYAQNTNSFSLKLDHIALSVKDLDRSVDFYKNILHLSEITNLTKKEGIRWVSLGDGKELHLVSTIKEPVKINKAVHLAFKSANFDALISALKTLNITYSDWPGTLDKITVRADGIRQIYIQDPDGYWIEINSEALPK</sequence>
<evidence type="ECO:0000313" key="3">
    <source>
        <dbReference type="EMBL" id="RTZ06544.1"/>
    </source>
</evidence>
<keyword evidence="1" id="KW-0732">Signal</keyword>
<feature type="chain" id="PRO_5019367720" evidence="1">
    <location>
        <begin position="22"/>
        <end position="155"/>
    </location>
</feature>
<dbReference type="PANTHER" id="PTHR36113">
    <property type="entry name" value="LYASE, PUTATIVE-RELATED-RELATED"/>
    <property type="match status" value="1"/>
</dbReference>
<dbReference type="Gene3D" id="3.10.180.10">
    <property type="entry name" value="2,3-Dihydroxybiphenyl 1,2-Dioxygenase, domain 1"/>
    <property type="match status" value="1"/>
</dbReference>
<gene>
    <name evidence="3" type="ORF">EKL98_04690</name>
</gene>
<dbReference type="PROSITE" id="PS51819">
    <property type="entry name" value="VOC"/>
    <property type="match status" value="1"/>
</dbReference>
<dbReference type="PROSITE" id="PS51257">
    <property type="entry name" value="PROKAR_LIPOPROTEIN"/>
    <property type="match status" value="1"/>
</dbReference>
<evidence type="ECO:0000259" key="2">
    <source>
        <dbReference type="PROSITE" id="PS51819"/>
    </source>
</evidence>
<dbReference type="Pfam" id="PF00903">
    <property type="entry name" value="Glyoxalase"/>
    <property type="match status" value="1"/>
</dbReference>
<comment type="caution">
    <text evidence="3">The sequence shown here is derived from an EMBL/GenBank/DDBJ whole genome shotgun (WGS) entry which is preliminary data.</text>
</comment>
<reference evidence="3 4" key="1">
    <citation type="submission" date="2018-12" db="EMBL/GenBank/DDBJ databases">
        <title>Flavobacterium sp. nov., isolated from glacier ice.</title>
        <authorList>
            <person name="Liu Q."/>
            <person name="Xin Y.-H."/>
        </authorList>
    </citation>
    <scope>NUCLEOTIDE SEQUENCE [LARGE SCALE GENOMIC DNA]</scope>
    <source>
        <strain evidence="3 4">RB1N8</strain>
    </source>
</reference>
<dbReference type="RefSeq" id="WP_126561668.1">
    <property type="nucleotide sequence ID" value="NZ_RYDJ01000003.1"/>
</dbReference>